<proteinExistence type="predicted"/>
<sequence>MSLVDFRKEIDLIDQELVQLLEKRFLIVHQIGLLKKELGLPVFDPKREKEVLESKGKLITNKEHLAYYESIFKLIMDISKDMEK</sequence>
<dbReference type="SMART" id="SM00830">
    <property type="entry name" value="CM_2"/>
    <property type="match status" value="1"/>
</dbReference>
<dbReference type="InterPro" id="IPR002701">
    <property type="entry name" value="CM_II_prokaryot"/>
</dbReference>
<keyword evidence="4" id="KW-1185">Reference proteome</keyword>
<dbReference type="InterPro" id="IPR036263">
    <property type="entry name" value="Chorismate_II_sf"/>
</dbReference>
<feature type="domain" description="Chorismate mutase" evidence="2">
    <location>
        <begin position="1"/>
        <end position="84"/>
    </location>
</feature>
<gene>
    <name evidence="3" type="primary">aroH</name>
    <name evidence="3" type="ORF">Aocu_12470</name>
</gene>
<dbReference type="GO" id="GO:0004106">
    <property type="term" value="F:chorismate mutase activity"/>
    <property type="evidence" value="ECO:0007669"/>
    <property type="project" value="InterPro"/>
</dbReference>
<evidence type="ECO:0000259" key="2">
    <source>
        <dbReference type="PROSITE" id="PS51168"/>
    </source>
</evidence>
<dbReference type="PANTHER" id="PTHR38041">
    <property type="entry name" value="CHORISMATE MUTASE"/>
    <property type="match status" value="1"/>
</dbReference>
<dbReference type="NCBIfam" id="TIGR01805">
    <property type="entry name" value="CM_mono_grmpos"/>
    <property type="match status" value="1"/>
</dbReference>
<dbReference type="PANTHER" id="PTHR38041:SF1">
    <property type="entry name" value="CHORISMATE MUTASE"/>
    <property type="match status" value="1"/>
</dbReference>
<keyword evidence="1" id="KW-0413">Isomerase</keyword>
<evidence type="ECO:0000313" key="3">
    <source>
        <dbReference type="EMBL" id="CDR31320.1"/>
    </source>
</evidence>
<dbReference type="HOGENOM" id="CLU_131518_3_2_14"/>
<dbReference type="GO" id="GO:0046417">
    <property type="term" value="P:chorismate metabolic process"/>
    <property type="evidence" value="ECO:0007669"/>
    <property type="project" value="InterPro"/>
</dbReference>
<dbReference type="RefSeq" id="WP_045749750.1">
    <property type="nucleotide sequence ID" value="NZ_FUZK01000001.1"/>
</dbReference>
<organism evidence="3 4">
    <name type="scientific">Acholeplasma oculi</name>
    <dbReference type="NCBI Taxonomy" id="35623"/>
    <lineage>
        <taxon>Bacteria</taxon>
        <taxon>Bacillati</taxon>
        <taxon>Mycoplasmatota</taxon>
        <taxon>Mollicutes</taxon>
        <taxon>Acholeplasmatales</taxon>
        <taxon>Acholeplasmataceae</taxon>
        <taxon>Acholeplasma</taxon>
    </lineage>
</organism>
<protein>
    <submittedName>
        <fullName evidence="3">Chorismate mutase</fullName>
    </submittedName>
</protein>
<accession>A0A061ABS5</accession>
<dbReference type="Pfam" id="PF01817">
    <property type="entry name" value="CM_2"/>
    <property type="match status" value="1"/>
</dbReference>
<dbReference type="KEGG" id="aoc:Aocu_12470"/>
<dbReference type="STRING" id="35623.Aocu_12470"/>
<dbReference type="InParanoid" id="A0A061ABS5"/>
<dbReference type="PATRIC" id="fig|35623.3.peg.1247"/>
<dbReference type="InterPro" id="IPR051331">
    <property type="entry name" value="Chorismate_mutase-related"/>
</dbReference>
<reference evidence="4" key="1">
    <citation type="submission" date="2014-05" db="EMBL/GenBank/DDBJ databases">
        <authorList>
            <person name="Kube M."/>
        </authorList>
    </citation>
    <scope>NUCLEOTIDE SEQUENCE [LARGE SCALE GENOMIC DNA]</scope>
</reference>
<dbReference type="InterPro" id="IPR011279">
    <property type="entry name" value="Chorismate_mutase_GmP"/>
</dbReference>
<evidence type="ECO:0000256" key="1">
    <source>
        <dbReference type="ARBA" id="ARBA00023235"/>
    </source>
</evidence>
<dbReference type="Gene3D" id="1.20.59.10">
    <property type="entry name" value="Chorismate mutase"/>
    <property type="match status" value="1"/>
</dbReference>
<name>A0A061ABS5_9MOLU</name>
<evidence type="ECO:0000313" key="4">
    <source>
        <dbReference type="Proteomes" id="UP000032434"/>
    </source>
</evidence>
<dbReference type="OrthoDB" id="384966at2"/>
<dbReference type="PROSITE" id="PS51168">
    <property type="entry name" value="CHORISMATE_MUT_2"/>
    <property type="match status" value="1"/>
</dbReference>
<dbReference type="InterPro" id="IPR036979">
    <property type="entry name" value="CM_dom_sf"/>
</dbReference>
<dbReference type="GO" id="GO:0009697">
    <property type="term" value="P:salicylic acid biosynthetic process"/>
    <property type="evidence" value="ECO:0007669"/>
    <property type="project" value="TreeGrafter"/>
</dbReference>
<dbReference type="Proteomes" id="UP000032434">
    <property type="component" value="Chromosome 1"/>
</dbReference>
<dbReference type="AlphaFoldDB" id="A0A061ABS5"/>
<dbReference type="SUPFAM" id="SSF48600">
    <property type="entry name" value="Chorismate mutase II"/>
    <property type="match status" value="1"/>
</dbReference>
<dbReference type="EMBL" id="LK028559">
    <property type="protein sequence ID" value="CDR31320.1"/>
    <property type="molecule type" value="Genomic_DNA"/>
</dbReference>